<evidence type="ECO:0000259" key="3">
    <source>
        <dbReference type="Pfam" id="PF13116"/>
    </source>
</evidence>
<keyword evidence="2" id="KW-0812">Transmembrane</keyword>
<dbReference type="STRING" id="523791.Kkor_0638"/>
<dbReference type="InterPro" id="IPR011836">
    <property type="entry name" value="YhdP"/>
</dbReference>
<dbReference type="NCBIfam" id="TIGR02099">
    <property type="entry name" value="YhdP family protein"/>
    <property type="match status" value="1"/>
</dbReference>
<dbReference type="RefSeq" id="WP_012800572.1">
    <property type="nucleotide sequence ID" value="NC_013166.1"/>
</dbReference>
<evidence type="ECO:0000256" key="1">
    <source>
        <dbReference type="SAM" id="MobiDB-lite"/>
    </source>
</evidence>
<feature type="compositionally biased region" description="Basic and acidic residues" evidence="1">
    <location>
        <begin position="1295"/>
        <end position="1319"/>
    </location>
</feature>
<gene>
    <name evidence="4" type="ordered locus">Kkor_0638</name>
</gene>
<feature type="transmembrane region" description="Helical" evidence="2">
    <location>
        <begin position="16"/>
        <end position="42"/>
    </location>
</feature>
<dbReference type="Proteomes" id="UP000001231">
    <property type="component" value="Chromosome"/>
</dbReference>
<feature type="compositionally biased region" description="Low complexity" evidence="1">
    <location>
        <begin position="1278"/>
        <end position="1294"/>
    </location>
</feature>
<keyword evidence="2" id="KW-1133">Transmembrane helix</keyword>
<evidence type="ECO:0000313" key="4">
    <source>
        <dbReference type="EMBL" id="ACV26058.1"/>
    </source>
</evidence>
<dbReference type="FunCoup" id="C7R9G7">
    <property type="interactions" value="112"/>
</dbReference>
<protein>
    <submittedName>
        <fullName evidence="4">Putative membrane protein</fullName>
    </submittedName>
</protein>
<sequence>MAKGLITIVRKWLTKLLWLVSIIVILFVLLVSVVKLILPYWLDDKDKVIELVETQIGGEFNYQQLVVDWTRFRPTIYLEELSWENDDHTLRVESSRNTIELNLWKSLIDGYLKTESIEINGTNVTYTLPDSSAASSTDFSLDSIRRSLSMNPEILQQRKISIRDLALTLRNQGNSRSLVAPMIRYERMGHDRQLIIDTRGELFSSGRFVIETEGQPFEGSNATDLYVSLEDTDIKSLAQFLNLKQQFPVDLINLELWLNYEGDKPVSGYSRFIASGDQSKVAELEGAIRFDSDNEYFKLFSDRFKLVQRDDDNNLRSFDSDFLLQKKKQSQGDEWSVSVDNIPISYLLTVIKPFLLVEHIEWANGLDPKGHINHFELLALHNEESFKAQKADIELSNLVVKEYQQIPALEINQLQIADENAQWRVKLNSYDSQFAKSDWLKAPVVLEQLVFDGLVELDETININIDELIIKNQDLNIKAQGLVSLNEGDSGKIDTEVALYAEAKDLKIAELHKYWPRQGMKKKAVDYLDMSLKGGVVERAKLVWRGGVEAFPYQDESGQFYVEAKVRDALFKFDPEWPQAEQLNATAIFDNDEMRIVAETGQLLGSTVNSASATIDSFSNDISMLTIHVDGNVSSQSYAQLHQNSPLKDKLGEAVTDFVFAQPINPKLEITIPLGNDVPASIKGSIPLNGHTISYKDFPVKLRQVGGFIHFTDDGAFSEALHASLWGNSFAINVKVDEFTNDSDLVTIDANSDFAINNIFTSQKIESPLTINGASQLIVRYRIDQEEKQSLIVRTDLKGTEIIGPDWLSKEKAETSDVLITLFESAGKINSRAIYRNTISSRLAFSTDSMNDLNGVIALGNLATQNIQAPEQGVAIRGQFNEIKSYDWINSLQFKGEQSFKWPRWIDHIDVRTPLFDIAGQKLHEVRLTDEVLAGEYLRFKVTAEEGQGSLTLYEDGRKRVQIDELDIKLEPFSKLSESEISLDKKALYDWQLECASCRINGIDTGFLTLVTQKAEGGVTIQGDSKIEGLLSAYLEGSWLGDVSNVKINFSSPNAGRLLQRWGYGDGIRDTSTNGSLDLSWSGGWHKFELNQSNGTFNVSTGQGVVRELSDRQARVFSLLSLQSLRRRLSLDFSDLFEDGFFYDSINGRFTIKKGIVYSENVSINGATAEVTITGYTDLVNNKVDQNVLVIPKLGSSLPVLAGWAIEPTTGLIMLLINKIFEPVLDVVVSIEYKIKGDLDNPEVIELDKKSKEIVIPDEELLEEAEDQPIMDSELINQEQSPEQDSQSSDSEQSAIEKEVQALEDDRPKQTREEDGNDK</sequence>
<evidence type="ECO:0000313" key="5">
    <source>
        <dbReference type="Proteomes" id="UP000001231"/>
    </source>
</evidence>
<dbReference type="KEGG" id="kko:Kkor_0638"/>
<keyword evidence="5" id="KW-1185">Reference proteome</keyword>
<name>C7R9G7_KANKD</name>
<dbReference type="EMBL" id="CP001707">
    <property type="protein sequence ID" value="ACV26058.1"/>
    <property type="molecule type" value="Genomic_DNA"/>
</dbReference>
<feature type="region of interest" description="Disordered" evidence="1">
    <location>
        <begin position="1261"/>
        <end position="1319"/>
    </location>
</feature>
<proteinExistence type="predicted"/>
<reference evidence="4 5" key="1">
    <citation type="journal article" date="2009" name="Stand. Genomic Sci.">
        <title>Complete genome sequence of Kangiella koreensis type strain (SW-125).</title>
        <authorList>
            <person name="Han C."/>
            <person name="Sikorski J."/>
            <person name="Lapidus A."/>
            <person name="Nolan M."/>
            <person name="Glavina Del Rio T."/>
            <person name="Tice H."/>
            <person name="Cheng J.F."/>
            <person name="Lucas S."/>
            <person name="Chen F."/>
            <person name="Copeland A."/>
            <person name="Ivanova N."/>
            <person name="Mavromatis K."/>
            <person name="Ovchinnikova G."/>
            <person name="Pati A."/>
            <person name="Bruce D."/>
            <person name="Goodwin L."/>
            <person name="Pitluck S."/>
            <person name="Chen A."/>
            <person name="Palaniappan K."/>
            <person name="Land M."/>
            <person name="Hauser L."/>
            <person name="Chang Y.J."/>
            <person name="Jeffries C.D."/>
            <person name="Chain P."/>
            <person name="Saunders E."/>
            <person name="Brettin T."/>
            <person name="Goker M."/>
            <person name="Tindall B.J."/>
            <person name="Bristow J."/>
            <person name="Eisen J.A."/>
            <person name="Markowitz V."/>
            <person name="Hugenholtz P."/>
            <person name="Kyrpides N.C."/>
            <person name="Klenk H.P."/>
            <person name="Detter J.C."/>
        </authorList>
    </citation>
    <scope>NUCLEOTIDE SEQUENCE [LARGE SCALE GENOMIC DNA]</scope>
    <source>
        <strain evidence="5">DSM 16069 / KCTC 12182 / SW-125</strain>
    </source>
</reference>
<evidence type="ECO:0000256" key="2">
    <source>
        <dbReference type="SAM" id="Phobius"/>
    </source>
</evidence>
<dbReference type="InParanoid" id="C7R9G7"/>
<dbReference type="HOGENOM" id="CLU_245500_0_0_6"/>
<feature type="domain" description="YhdP central" evidence="3">
    <location>
        <begin position="9"/>
        <end position="1244"/>
    </location>
</feature>
<keyword evidence="2" id="KW-0472">Membrane</keyword>
<dbReference type="Pfam" id="PF13116">
    <property type="entry name" value="YhdP"/>
    <property type="match status" value="1"/>
</dbReference>
<dbReference type="PANTHER" id="PTHR38690:SF1">
    <property type="entry name" value="PROTEASE"/>
    <property type="match status" value="1"/>
</dbReference>
<dbReference type="InterPro" id="IPR025263">
    <property type="entry name" value="YhdP_central"/>
</dbReference>
<dbReference type="OrthoDB" id="9762238at2"/>
<accession>C7R9G7</accession>
<dbReference type="eggNOG" id="COG3164">
    <property type="taxonomic scope" value="Bacteria"/>
</dbReference>
<organism evidence="4 5">
    <name type="scientific">Kangiella koreensis (strain DSM 16069 / JCM 12317 / KCTC 12182 / SW-125)</name>
    <dbReference type="NCBI Taxonomy" id="523791"/>
    <lineage>
        <taxon>Bacteria</taxon>
        <taxon>Pseudomonadati</taxon>
        <taxon>Pseudomonadota</taxon>
        <taxon>Gammaproteobacteria</taxon>
        <taxon>Kangiellales</taxon>
        <taxon>Kangiellaceae</taxon>
        <taxon>Kangiella</taxon>
    </lineage>
</organism>
<dbReference type="PANTHER" id="PTHR38690">
    <property type="entry name" value="PROTEASE-RELATED"/>
    <property type="match status" value="1"/>
</dbReference>